<dbReference type="Proteomes" id="UP000076532">
    <property type="component" value="Unassembled WGS sequence"/>
</dbReference>
<organism evidence="1 2">
    <name type="scientific">Athelia psychrophila</name>
    <dbReference type="NCBI Taxonomy" id="1759441"/>
    <lineage>
        <taxon>Eukaryota</taxon>
        <taxon>Fungi</taxon>
        <taxon>Dikarya</taxon>
        <taxon>Basidiomycota</taxon>
        <taxon>Agaricomycotina</taxon>
        <taxon>Agaricomycetes</taxon>
        <taxon>Agaricomycetidae</taxon>
        <taxon>Atheliales</taxon>
        <taxon>Atheliaceae</taxon>
        <taxon>Athelia</taxon>
    </lineage>
</organism>
<dbReference type="Gene3D" id="3.30.40.10">
    <property type="entry name" value="Zinc/RING finger domain, C3HC4 (zinc finger)"/>
    <property type="match status" value="1"/>
</dbReference>
<accession>A0A166LN89</accession>
<dbReference type="InterPro" id="IPR013083">
    <property type="entry name" value="Znf_RING/FYVE/PHD"/>
</dbReference>
<protein>
    <recommendedName>
        <fullName evidence="3">Zinc finger PHD-type domain-containing protein</fullName>
    </recommendedName>
</protein>
<sequence length="388" mass="44854">MWLLNCRCGMEGDGHALLVDAQDIIQCDICKAWSHLACQRGGEASTLRRNQKFYCDACLPPSVMPPRTHAILYVISSALSAFRPGKGALALSGKYWYPVRLIQYEQLDGEERQWCVQWWRGNKFLVIPDEQLWVRQSNIVDELWCDREGRRSICLGKWQHACDTPQQEAIIAEFRDQPFTTEIDEALLPYIPLLDSILRIPDSGTRRRIIPVLDWLRDNKDHKFEYGIPSGTVPYTGDLSPLEQAQVANWFYYSIPDTQTDINKWLGAPALTHAYTIFIVTRNTDIFMGSYPLDFQQANPNEREAFLWSSAWEYLKDPNTFYKPVIDFDLECLAILEEQMFEYSARVGISGNQQWGLDKGDCQGRWNPYMESWVPGDREANDDEEIKV</sequence>
<evidence type="ECO:0000313" key="2">
    <source>
        <dbReference type="Proteomes" id="UP000076532"/>
    </source>
</evidence>
<evidence type="ECO:0000313" key="1">
    <source>
        <dbReference type="EMBL" id="KZP23143.1"/>
    </source>
</evidence>
<name>A0A166LN89_9AGAM</name>
<dbReference type="EMBL" id="KV417534">
    <property type="protein sequence ID" value="KZP23143.1"/>
    <property type="molecule type" value="Genomic_DNA"/>
</dbReference>
<keyword evidence="2" id="KW-1185">Reference proteome</keyword>
<evidence type="ECO:0008006" key="3">
    <source>
        <dbReference type="Google" id="ProtNLM"/>
    </source>
</evidence>
<dbReference type="InterPro" id="IPR011011">
    <property type="entry name" value="Znf_FYVE_PHD"/>
</dbReference>
<dbReference type="AlphaFoldDB" id="A0A166LN89"/>
<reference evidence="1 2" key="1">
    <citation type="journal article" date="2016" name="Mol. Biol. Evol.">
        <title>Comparative Genomics of Early-Diverging Mushroom-Forming Fungi Provides Insights into the Origins of Lignocellulose Decay Capabilities.</title>
        <authorList>
            <person name="Nagy L.G."/>
            <person name="Riley R."/>
            <person name="Tritt A."/>
            <person name="Adam C."/>
            <person name="Daum C."/>
            <person name="Floudas D."/>
            <person name="Sun H."/>
            <person name="Yadav J.S."/>
            <person name="Pangilinan J."/>
            <person name="Larsson K.H."/>
            <person name="Matsuura K."/>
            <person name="Barry K."/>
            <person name="Labutti K."/>
            <person name="Kuo R."/>
            <person name="Ohm R.A."/>
            <person name="Bhattacharya S.S."/>
            <person name="Shirouzu T."/>
            <person name="Yoshinaga Y."/>
            <person name="Martin F.M."/>
            <person name="Grigoriev I.V."/>
            <person name="Hibbett D.S."/>
        </authorList>
    </citation>
    <scope>NUCLEOTIDE SEQUENCE [LARGE SCALE GENOMIC DNA]</scope>
    <source>
        <strain evidence="1 2">CBS 109695</strain>
    </source>
</reference>
<dbReference type="OrthoDB" id="3027520at2759"/>
<gene>
    <name evidence="1" type="ORF">FIBSPDRAFT_737894</name>
</gene>
<dbReference type="SUPFAM" id="SSF57903">
    <property type="entry name" value="FYVE/PHD zinc finger"/>
    <property type="match status" value="1"/>
</dbReference>
<dbReference type="STRING" id="436010.A0A166LN89"/>
<proteinExistence type="predicted"/>